<keyword evidence="4" id="KW-1134">Transmembrane beta strand</keyword>
<evidence type="ECO:0000256" key="3">
    <source>
        <dbReference type="ARBA" id="ARBA00022448"/>
    </source>
</evidence>
<keyword evidence="6" id="KW-0472">Membrane</keyword>
<evidence type="ECO:0000313" key="10">
    <source>
        <dbReference type="Proteomes" id="UP000243207"/>
    </source>
</evidence>
<evidence type="ECO:0000256" key="6">
    <source>
        <dbReference type="ARBA" id="ARBA00023136"/>
    </source>
</evidence>
<keyword evidence="10" id="KW-1185">Reference proteome</keyword>
<gene>
    <name evidence="9" type="ORF">SAMN05216421_0353</name>
</gene>
<dbReference type="GO" id="GO:0015288">
    <property type="term" value="F:porin activity"/>
    <property type="evidence" value="ECO:0007669"/>
    <property type="project" value="TreeGrafter"/>
</dbReference>
<dbReference type="NCBIfam" id="TIGR01844">
    <property type="entry name" value="type_I_sec_TolC"/>
    <property type="match status" value="1"/>
</dbReference>
<dbReference type="GO" id="GO:1990281">
    <property type="term" value="C:efflux pump complex"/>
    <property type="evidence" value="ECO:0007669"/>
    <property type="project" value="TreeGrafter"/>
</dbReference>
<evidence type="ECO:0000256" key="2">
    <source>
        <dbReference type="ARBA" id="ARBA00007613"/>
    </source>
</evidence>
<comment type="subcellular location">
    <subcellularLocation>
        <location evidence="1">Cell outer membrane</location>
    </subcellularLocation>
</comment>
<dbReference type="PANTHER" id="PTHR30026">
    <property type="entry name" value="OUTER MEMBRANE PROTEIN TOLC"/>
    <property type="match status" value="1"/>
</dbReference>
<name>A0A1H1M404_9GAMM</name>
<organism evidence="9 10">
    <name type="scientific">Halopseudomonas xinjiangensis</name>
    <dbReference type="NCBI Taxonomy" id="487184"/>
    <lineage>
        <taxon>Bacteria</taxon>
        <taxon>Pseudomonadati</taxon>
        <taxon>Pseudomonadota</taxon>
        <taxon>Gammaproteobacteria</taxon>
        <taxon>Pseudomonadales</taxon>
        <taxon>Pseudomonadaceae</taxon>
        <taxon>Halopseudomonas</taxon>
    </lineage>
</organism>
<dbReference type="AlphaFoldDB" id="A0A1H1M404"/>
<evidence type="ECO:0000256" key="1">
    <source>
        <dbReference type="ARBA" id="ARBA00004442"/>
    </source>
</evidence>
<evidence type="ECO:0000256" key="7">
    <source>
        <dbReference type="ARBA" id="ARBA00023237"/>
    </source>
</evidence>
<dbReference type="Gene3D" id="1.20.1600.10">
    <property type="entry name" value="Outer membrane efflux proteins (OEP)"/>
    <property type="match status" value="1"/>
</dbReference>
<proteinExistence type="inferred from homology"/>
<evidence type="ECO:0000256" key="8">
    <source>
        <dbReference type="SAM" id="SignalP"/>
    </source>
</evidence>
<dbReference type="PANTHER" id="PTHR30026:SF20">
    <property type="entry name" value="OUTER MEMBRANE PROTEIN TOLC"/>
    <property type="match status" value="1"/>
</dbReference>
<dbReference type="Pfam" id="PF02321">
    <property type="entry name" value="OEP"/>
    <property type="match status" value="2"/>
</dbReference>
<evidence type="ECO:0000313" key="9">
    <source>
        <dbReference type="EMBL" id="SDR80749.1"/>
    </source>
</evidence>
<dbReference type="STRING" id="487184.SAMN05216421_0353"/>
<dbReference type="SUPFAM" id="SSF56954">
    <property type="entry name" value="Outer membrane efflux proteins (OEP)"/>
    <property type="match status" value="1"/>
</dbReference>
<keyword evidence="5" id="KW-0812">Transmembrane</keyword>
<sequence length="491" mass="53429">MLRPLYVAIVLAGLSSGHAMAKTDLMTVYQEALANSADLAAARAESQALQEALPQARSGLLPEIGLGAGAARERIDIDGVGSDSYSTHYYQASLVQPLFDAASWFNYQAAKAVSEQARLEFSATQQALILEVAQAYFNVLFATDTLATARAEEEAFERQLEQARERFEVGLSARTDVLEALAGFDTSRAARLTAQTNLAVSYQALTRLTRRDYDDLMGIRHELPVLPPTPASLQDWVDTAAVQNLSLQASRLAIASAQETLRSSRAGYAPRVNAVLNHQASFGGASTGAGAGTGGVGAGVGGSGGSNDVERTSIGVELTLPLYTGGATTSRVRESSYRLSQAEYASEAQLRRVVETTRNLYRTVTSSVEEVEARRQAIVSANAALDATQTGYEVGTRNVVDVLEAQRNLFRTVRDYNNTRYNYIIDNLSLKQAAGTLSPEDLQDLSRWLNPNYDPDRDFIPPFSEDEVERMSIQREEAIPDARQEPLRNRF</sequence>
<dbReference type="InterPro" id="IPR003423">
    <property type="entry name" value="OMP_efflux"/>
</dbReference>
<feature type="chain" id="PRO_5009254105" evidence="8">
    <location>
        <begin position="22"/>
        <end position="491"/>
    </location>
</feature>
<dbReference type="GO" id="GO:0009279">
    <property type="term" value="C:cell outer membrane"/>
    <property type="evidence" value="ECO:0007669"/>
    <property type="project" value="UniProtKB-SubCell"/>
</dbReference>
<dbReference type="Proteomes" id="UP000243207">
    <property type="component" value="Chromosome I"/>
</dbReference>
<dbReference type="OrthoDB" id="9813458at2"/>
<accession>A0A1H1M404</accession>
<dbReference type="EMBL" id="LT629736">
    <property type="protein sequence ID" value="SDR80749.1"/>
    <property type="molecule type" value="Genomic_DNA"/>
</dbReference>
<feature type="signal peptide" evidence="8">
    <location>
        <begin position="1"/>
        <end position="21"/>
    </location>
</feature>
<dbReference type="RefSeq" id="WP_093391536.1">
    <property type="nucleotide sequence ID" value="NZ_LT629736.1"/>
</dbReference>
<evidence type="ECO:0000256" key="5">
    <source>
        <dbReference type="ARBA" id="ARBA00022692"/>
    </source>
</evidence>
<dbReference type="GO" id="GO:0015562">
    <property type="term" value="F:efflux transmembrane transporter activity"/>
    <property type="evidence" value="ECO:0007669"/>
    <property type="project" value="InterPro"/>
</dbReference>
<protein>
    <submittedName>
        <fullName evidence="9">Outer membrane protein</fullName>
    </submittedName>
</protein>
<dbReference type="InterPro" id="IPR051906">
    <property type="entry name" value="TolC-like"/>
</dbReference>
<keyword evidence="3" id="KW-0813">Transport</keyword>
<evidence type="ECO:0000256" key="4">
    <source>
        <dbReference type="ARBA" id="ARBA00022452"/>
    </source>
</evidence>
<comment type="similarity">
    <text evidence="2">Belongs to the outer membrane factor (OMF) (TC 1.B.17) family.</text>
</comment>
<reference evidence="10" key="1">
    <citation type="submission" date="2016-10" db="EMBL/GenBank/DDBJ databases">
        <authorList>
            <person name="Varghese N."/>
            <person name="Submissions S."/>
        </authorList>
    </citation>
    <scope>NUCLEOTIDE SEQUENCE [LARGE SCALE GENOMIC DNA]</scope>
    <source>
        <strain evidence="10">NRRL B-51270</strain>
    </source>
</reference>
<keyword evidence="7" id="KW-0998">Cell outer membrane</keyword>
<keyword evidence="8" id="KW-0732">Signal</keyword>
<dbReference type="InterPro" id="IPR010130">
    <property type="entry name" value="T1SS_OMP_TolC"/>
</dbReference>